<keyword evidence="3" id="KW-1185">Reference proteome</keyword>
<comment type="caution">
    <text evidence="2">The sequence shown here is derived from an EMBL/GenBank/DDBJ whole genome shotgun (WGS) entry which is preliminary data.</text>
</comment>
<evidence type="ECO:0000313" key="2">
    <source>
        <dbReference type="EMBL" id="MCE3051447.1"/>
    </source>
</evidence>
<feature type="compositionally biased region" description="Polar residues" evidence="1">
    <location>
        <begin position="144"/>
        <end position="158"/>
    </location>
</feature>
<organism evidence="2 3">
    <name type="scientific">Datura stramonium</name>
    <name type="common">Jimsonweed</name>
    <name type="synonym">Common thornapple</name>
    <dbReference type="NCBI Taxonomy" id="4076"/>
    <lineage>
        <taxon>Eukaryota</taxon>
        <taxon>Viridiplantae</taxon>
        <taxon>Streptophyta</taxon>
        <taxon>Embryophyta</taxon>
        <taxon>Tracheophyta</taxon>
        <taxon>Spermatophyta</taxon>
        <taxon>Magnoliopsida</taxon>
        <taxon>eudicotyledons</taxon>
        <taxon>Gunneridae</taxon>
        <taxon>Pentapetalae</taxon>
        <taxon>asterids</taxon>
        <taxon>lamiids</taxon>
        <taxon>Solanales</taxon>
        <taxon>Solanaceae</taxon>
        <taxon>Solanoideae</taxon>
        <taxon>Datureae</taxon>
        <taxon>Datura</taxon>
    </lineage>
</organism>
<sequence>MKVTWGKTSDDESEVEDGDNDNMTLVAKSNTVSESDSSEKTENSKLMGTVPSLKAELNTIKKRKISSSEISNYDQDLQGNEDEQHEIGLVPSLAEQVSVPILNEGTLLETDSSNVPSEPRQELKNSGGTILEAVVSAEAGIEEGTSSDPIPETQNDNPQELVFRH</sequence>
<feature type="compositionally biased region" description="Acidic residues" evidence="1">
    <location>
        <begin position="11"/>
        <end position="20"/>
    </location>
</feature>
<dbReference type="EMBL" id="JACEIK010008573">
    <property type="protein sequence ID" value="MCE3051447.1"/>
    <property type="molecule type" value="Genomic_DNA"/>
</dbReference>
<evidence type="ECO:0000313" key="3">
    <source>
        <dbReference type="Proteomes" id="UP000823775"/>
    </source>
</evidence>
<protein>
    <submittedName>
        <fullName evidence="2">Uncharacterized protein</fullName>
    </submittedName>
</protein>
<feature type="region of interest" description="Disordered" evidence="1">
    <location>
        <begin position="108"/>
        <end position="127"/>
    </location>
</feature>
<feature type="compositionally biased region" description="Polar residues" evidence="1">
    <location>
        <begin position="21"/>
        <end position="35"/>
    </location>
</feature>
<reference evidence="2 3" key="1">
    <citation type="journal article" date="2021" name="BMC Genomics">
        <title>Datura genome reveals duplications of psychoactive alkaloid biosynthetic genes and high mutation rate following tissue culture.</title>
        <authorList>
            <person name="Rajewski A."/>
            <person name="Carter-House D."/>
            <person name="Stajich J."/>
            <person name="Litt A."/>
        </authorList>
    </citation>
    <scope>NUCLEOTIDE SEQUENCE [LARGE SCALE GENOMIC DNA]</scope>
    <source>
        <strain evidence="2">AR-01</strain>
    </source>
</reference>
<feature type="region of interest" description="Disordered" evidence="1">
    <location>
        <begin position="1"/>
        <end position="50"/>
    </location>
</feature>
<dbReference type="Proteomes" id="UP000823775">
    <property type="component" value="Unassembled WGS sequence"/>
</dbReference>
<name>A0ABS8WN12_DATST</name>
<feature type="region of interest" description="Disordered" evidence="1">
    <location>
        <begin position="138"/>
        <end position="165"/>
    </location>
</feature>
<proteinExistence type="predicted"/>
<accession>A0ABS8WN12</accession>
<evidence type="ECO:0000256" key="1">
    <source>
        <dbReference type="SAM" id="MobiDB-lite"/>
    </source>
</evidence>
<gene>
    <name evidence="2" type="ORF">HAX54_049861</name>
</gene>